<feature type="transmembrane region" description="Helical" evidence="1">
    <location>
        <begin position="20"/>
        <end position="38"/>
    </location>
</feature>
<organism evidence="2 3">
    <name type="scientific">Microbacterium proteolyticum</name>
    <dbReference type="NCBI Taxonomy" id="1572644"/>
    <lineage>
        <taxon>Bacteria</taxon>
        <taxon>Bacillati</taxon>
        <taxon>Actinomycetota</taxon>
        <taxon>Actinomycetes</taxon>
        <taxon>Micrococcales</taxon>
        <taxon>Microbacteriaceae</taxon>
        <taxon>Microbacterium</taxon>
    </lineage>
</organism>
<name>A0A7W5CG02_9MICO</name>
<keyword evidence="1" id="KW-0472">Membrane</keyword>
<keyword evidence="1" id="KW-1133">Transmembrane helix</keyword>
<keyword evidence="1" id="KW-0812">Transmembrane</keyword>
<evidence type="ECO:0008006" key="4">
    <source>
        <dbReference type="Google" id="ProtNLM"/>
    </source>
</evidence>
<dbReference type="RefSeq" id="WP_183418480.1">
    <property type="nucleotide sequence ID" value="NZ_JACHXY010000001.1"/>
</dbReference>
<dbReference type="AlphaFoldDB" id="A0A7W5CG02"/>
<gene>
    <name evidence="2" type="ORF">FHS07_000679</name>
</gene>
<reference evidence="2 3" key="1">
    <citation type="submission" date="2020-08" db="EMBL/GenBank/DDBJ databases">
        <title>Genomic Encyclopedia of Type Strains, Phase III (KMG-III): the genomes of soil and plant-associated and newly described type strains.</title>
        <authorList>
            <person name="Whitman W."/>
        </authorList>
    </citation>
    <scope>NUCLEOTIDE SEQUENCE [LARGE SCALE GENOMIC DNA]</scope>
    <source>
        <strain evidence="2 3">CECT 8356</strain>
    </source>
</reference>
<evidence type="ECO:0000313" key="3">
    <source>
        <dbReference type="Proteomes" id="UP000543579"/>
    </source>
</evidence>
<evidence type="ECO:0000313" key="2">
    <source>
        <dbReference type="EMBL" id="MBB3156995.1"/>
    </source>
</evidence>
<sequence length="144" mass="15413">MPSVPDPSGGRRPFTTVARLGIVAATISLVALAVMVRWPDHLDRNADVVFRLAFRPFPSATRREGDFGLDVLLLLPFGGLLAPLRQRCAWAVLVTARIVPTLVEIAQGLIPPARVRSISDVAASVAGSLTAALLVAGMRLRLNR</sequence>
<accession>A0A7W5CG02</accession>
<dbReference type="Proteomes" id="UP000543579">
    <property type="component" value="Unassembled WGS sequence"/>
</dbReference>
<comment type="caution">
    <text evidence="2">The sequence shown here is derived from an EMBL/GenBank/DDBJ whole genome shotgun (WGS) entry which is preliminary data.</text>
</comment>
<protein>
    <recommendedName>
        <fullName evidence="4">VanZ like family protein</fullName>
    </recommendedName>
</protein>
<dbReference type="EMBL" id="JACHXY010000001">
    <property type="protein sequence ID" value="MBB3156995.1"/>
    <property type="molecule type" value="Genomic_DNA"/>
</dbReference>
<proteinExistence type="predicted"/>
<evidence type="ECO:0000256" key="1">
    <source>
        <dbReference type="SAM" id="Phobius"/>
    </source>
</evidence>